<dbReference type="Gene3D" id="3.40.1620.10">
    <property type="entry name" value="YefM-like domain"/>
    <property type="match status" value="1"/>
</dbReference>
<dbReference type="Proteomes" id="UP000034778">
    <property type="component" value="Unassembled WGS sequence"/>
</dbReference>
<dbReference type="AlphaFoldDB" id="A0A0G0C0F2"/>
<reference evidence="2 3" key="1">
    <citation type="journal article" date="2015" name="Nature">
        <title>rRNA introns, odd ribosomes, and small enigmatic genomes across a large radiation of phyla.</title>
        <authorList>
            <person name="Brown C.T."/>
            <person name="Hug L.A."/>
            <person name="Thomas B.C."/>
            <person name="Sharon I."/>
            <person name="Castelle C.J."/>
            <person name="Singh A."/>
            <person name="Wilkins M.J."/>
            <person name="Williams K.H."/>
            <person name="Banfield J.F."/>
        </authorList>
    </citation>
    <scope>NUCLEOTIDE SEQUENCE [LARGE SCALE GENOMIC DNA]</scope>
</reference>
<sequence>MNTQMVTVTDIQRNFKHILDNLVPKNPTVVLRDSVAEAVIISFSEYKRLANLEKELLKNEMFAMMDEMHDKNKHFTDEEIDRDIEYAKKHAPRSN</sequence>
<accession>A0A0G0C0F2</accession>
<dbReference type="STRING" id="1618566.UR35_C0007G0041"/>
<comment type="similarity">
    <text evidence="1">Belongs to the phD/YefM antitoxin family.</text>
</comment>
<protein>
    <submittedName>
        <fullName evidence="2">Uncharacterized protein</fullName>
    </submittedName>
</protein>
<organism evidence="2 3">
    <name type="scientific">Candidatus Woesebacteria bacterium GW2011_GWB1_33_22</name>
    <dbReference type="NCBI Taxonomy" id="1618566"/>
    <lineage>
        <taxon>Bacteria</taxon>
        <taxon>Candidatus Woeseibacteriota</taxon>
    </lineage>
</organism>
<dbReference type="InterPro" id="IPR036165">
    <property type="entry name" value="YefM-like_sf"/>
</dbReference>
<comment type="caution">
    <text evidence="2">The sequence shown here is derived from an EMBL/GenBank/DDBJ whole genome shotgun (WGS) entry which is preliminary data.</text>
</comment>
<gene>
    <name evidence="2" type="ORF">UR35_C0007G0041</name>
</gene>
<evidence type="ECO:0000313" key="3">
    <source>
        <dbReference type="Proteomes" id="UP000034778"/>
    </source>
</evidence>
<dbReference type="SUPFAM" id="SSF143120">
    <property type="entry name" value="YefM-like"/>
    <property type="match status" value="1"/>
</dbReference>
<dbReference type="EMBL" id="LBOW01000007">
    <property type="protein sequence ID" value="KKP44625.1"/>
    <property type="molecule type" value="Genomic_DNA"/>
</dbReference>
<evidence type="ECO:0000256" key="1">
    <source>
        <dbReference type="ARBA" id="ARBA00009981"/>
    </source>
</evidence>
<evidence type="ECO:0000313" key="2">
    <source>
        <dbReference type="EMBL" id="KKP44625.1"/>
    </source>
</evidence>
<proteinExistence type="inferred from homology"/>
<name>A0A0G0C0F2_9BACT</name>